<name>A0A1I8HBB2_9PLAT</name>
<sequence>MRHRSDHLLCLFCWFNKVRRLWCLQQKSDRRLRCVQRLERLQLNWAIQHQLLLSKLCESAGNCWRRNQWIRD</sequence>
<evidence type="ECO:0000313" key="3">
    <source>
        <dbReference type="WBParaSite" id="maker-uti_cns_0006810-snap-gene-0.6-mRNA-1"/>
    </source>
</evidence>
<dbReference type="WBParaSite" id="maker-uti_cns_0006810-snap-gene-0.6-mRNA-1">
    <property type="protein sequence ID" value="maker-uti_cns_0006810-snap-gene-0.6-mRNA-1"/>
    <property type="gene ID" value="maker-uti_cns_0006810-snap-gene-0.6"/>
</dbReference>
<evidence type="ECO:0000313" key="2">
    <source>
        <dbReference type="WBParaSite" id="maker-uti_cns_0005201-snap-gene-0.13-mRNA-1"/>
    </source>
</evidence>
<dbReference type="AlphaFoldDB" id="A0A1I8HBB2"/>
<dbReference type="WBParaSite" id="maker-uti_cns_0005201-snap-gene-0.13-mRNA-1">
    <property type="protein sequence ID" value="maker-uti_cns_0005201-snap-gene-0.13-mRNA-1"/>
    <property type="gene ID" value="maker-uti_cns_0005201-snap-gene-0.13"/>
</dbReference>
<organism evidence="1 2">
    <name type="scientific">Macrostomum lignano</name>
    <dbReference type="NCBI Taxonomy" id="282301"/>
    <lineage>
        <taxon>Eukaryota</taxon>
        <taxon>Metazoa</taxon>
        <taxon>Spiralia</taxon>
        <taxon>Lophotrochozoa</taxon>
        <taxon>Platyhelminthes</taxon>
        <taxon>Rhabditophora</taxon>
        <taxon>Macrostomorpha</taxon>
        <taxon>Macrostomida</taxon>
        <taxon>Macrostomidae</taxon>
        <taxon>Macrostomum</taxon>
    </lineage>
</organism>
<evidence type="ECO:0000313" key="1">
    <source>
        <dbReference type="Proteomes" id="UP000095280"/>
    </source>
</evidence>
<keyword evidence="1" id="KW-1185">Reference proteome</keyword>
<protein>
    <submittedName>
        <fullName evidence="2 3">Secreted protein</fullName>
    </submittedName>
</protein>
<accession>A0A1I8HBB2</accession>
<dbReference type="Proteomes" id="UP000095280">
    <property type="component" value="Unplaced"/>
</dbReference>
<proteinExistence type="predicted"/>
<reference evidence="2 3" key="1">
    <citation type="submission" date="2016-11" db="UniProtKB">
        <authorList>
            <consortium name="WormBaseParasite"/>
        </authorList>
    </citation>
    <scope>IDENTIFICATION</scope>
</reference>